<proteinExistence type="predicted"/>
<dbReference type="OrthoDB" id="203381at2759"/>
<sequence>MAPSRAMSTLPFYCGARAYFHHTYLSTSCRTIFTQHAPIAQPLRTHRLLLSTLPMPRAPHMPASSPLLRSYSTAIPEPPDHLNERELHVFNKIRDALEPVQLEVCVVR</sequence>
<name>A0A9W4UJQ1_9PLEO</name>
<dbReference type="PROSITE" id="PS51257">
    <property type="entry name" value="PROKAR_LIPOPROTEIN"/>
    <property type="match status" value="1"/>
</dbReference>
<dbReference type="EMBL" id="CAOQHR010000007">
    <property type="protein sequence ID" value="CAI6336939.1"/>
    <property type="molecule type" value="Genomic_DNA"/>
</dbReference>
<comment type="caution">
    <text evidence="1">The sequence shown here is derived from an EMBL/GenBank/DDBJ whole genome shotgun (WGS) entry which is preliminary data.</text>
</comment>
<protein>
    <submittedName>
        <fullName evidence="1">Uncharacterized protein</fullName>
    </submittedName>
</protein>
<reference evidence="1" key="1">
    <citation type="submission" date="2023-01" db="EMBL/GenBank/DDBJ databases">
        <authorList>
            <person name="Van Ghelder C."/>
            <person name="Rancurel C."/>
        </authorList>
    </citation>
    <scope>NUCLEOTIDE SEQUENCE</scope>
    <source>
        <strain evidence="1">CNCM I-4278</strain>
    </source>
</reference>
<dbReference type="Proteomes" id="UP001152607">
    <property type="component" value="Unassembled WGS sequence"/>
</dbReference>
<evidence type="ECO:0000313" key="2">
    <source>
        <dbReference type="Proteomes" id="UP001152607"/>
    </source>
</evidence>
<gene>
    <name evidence="1" type="ORF">PDIGIT_LOCUS10045</name>
</gene>
<keyword evidence="2" id="KW-1185">Reference proteome</keyword>
<evidence type="ECO:0000313" key="1">
    <source>
        <dbReference type="EMBL" id="CAI6336939.1"/>
    </source>
</evidence>
<dbReference type="AlphaFoldDB" id="A0A9W4UJQ1"/>
<accession>A0A9W4UJQ1</accession>
<organism evidence="1 2">
    <name type="scientific">Periconia digitata</name>
    <dbReference type="NCBI Taxonomy" id="1303443"/>
    <lineage>
        <taxon>Eukaryota</taxon>
        <taxon>Fungi</taxon>
        <taxon>Dikarya</taxon>
        <taxon>Ascomycota</taxon>
        <taxon>Pezizomycotina</taxon>
        <taxon>Dothideomycetes</taxon>
        <taxon>Pleosporomycetidae</taxon>
        <taxon>Pleosporales</taxon>
        <taxon>Massarineae</taxon>
        <taxon>Periconiaceae</taxon>
        <taxon>Periconia</taxon>
    </lineage>
</organism>